<evidence type="ECO:0000256" key="2">
    <source>
        <dbReference type="ARBA" id="ARBA00013855"/>
    </source>
</evidence>
<dbReference type="GO" id="GO:0008360">
    <property type="term" value="P:regulation of cell shape"/>
    <property type="evidence" value="ECO:0007669"/>
    <property type="project" value="UniProtKB-KW"/>
</dbReference>
<evidence type="ECO:0000259" key="5">
    <source>
        <dbReference type="Pfam" id="PF04085"/>
    </source>
</evidence>
<gene>
    <name evidence="6" type="primary">mreC</name>
    <name evidence="6" type="ORF">CPIN18021_1568</name>
</gene>
<dbReference type="InterPro" id="IPR042177">
    <property type="entry name" value="Cell/Rod_1"/>
</dbReference>
<evidence type="ECO:0000256" key="4">
    <source>
        <dbReference type="ARBA" id="ARBA00032089"/>
    </source>
</evidence>
<name>A0A1S6U9E3_9BACT</name>
<dbReference type="NCBIfam" id="NF010507">
    <property type="entry name" value="PRK13922.10-6"/>
    <property type="match status" value="1"/>
</dbReference>
<dbReference type="EMBL" id="CP017258">
    <property type="protein sequence ID" value="AQW88351.1"/>
    <property type="molecule type" value="Genomic_DNA"/>
</dbReference>
<dbReference type="PANTHER" id="PTHR34138">
    <property type="entry name" value="CELL SHAPE-DETERMINING PROTEIN MREC"/>
    <property type="match status" value="1"/>
</dbReference>
<dbReference type="GO" id="GO:0005886">
    <property type="term" value="C:plasma membrane"/>
    <property type="evidence" value="ECO:0007669"/>
    <property type="project" value="TreeGrafter"/>
</dbReference>
<organism evidence="6 7">
    <name type="scientific">Campylobacter pinnipediorum subsp. caledonicus</name>
    <dbReference type="NCBI Taxonomy" id="1874362"/>
    <lineage>
        <taxon>Bacteria</taxon>
        <taxon>Pseudomonadati</taxon>
        <taxon>Campylobacterota</taxon>
        <taxon>Epsilonproteobacteria</taxon>
        <taxon>Campylobacterales</taxon>
        <taxon>Campylobacteraceae</taxon>
        <taxon>Campylobacter</taxon>
    </lineage>
</organism>
<sequence>MKTKIIFFIFIVLLVVFSIKKGSSISSVSVGLNNFVVNVYIDITKTIKDKINEHFRQVDEIQTLRTQNLELEHSATLLSTFANELNQILQDKKSSSYMPKVALVKSLSYVNISDYNKIWISRFRDYNSSKIYGLMYQGRSAGIVVPKENKPMALLQNDPKSIFSVYIGDEKIPGVAHGNKHGIIIKYIPQWLSLKVGDEVFTSGLDGIFFSGVPVGKITKIYEESSYQSAIVEPYVKVNIPSYLYVVIKEK</sequence>
<comment type="similarity">
    <text evidence="1">Belongs to the MreC family.</text>
</comment>
<protein>
    <recommendedName>
        <fullName evidence="2">Cell shape-determining protein MreC</fullName>
    </recommendedName>
    <alternativeName>
        <fullName evidence="4">Cell shape protein MreC</fullName>
    </alternativeName>
</protein>
<dbReference type="KEGG" id="cpin:CPIN18020_1518"/>
<dbReference type="InterPro" id="IPR055342">
    <property type="entry name" value="MreC_beta-barrel_core"/>
</dbReference>
<evidence type="ECO:0000256" key="1">
    <source>
        <dbReference type="ARBA" id="ARBA00009369"/>
    </source>
</evidence>
<dbReference type="PANTHER" id="PTHR34138:SF1">
    <property type="entry name" value="CELL SHAPE-DETERMINING PROTEIN MREC"/>
    <property type="match status" value="1"/>
</dbReference>
<dbReference type="Gene3D" id="2.40.10.350">
    <property type="entry name" value="Rod shape-determining protein MreC, domain 2"/>
    <property type="match status" value="1"/>
</dbReference>
<dbReference type="InterPro" id="IPR007221">
    <property type="entry name" value="MreC"/>
</dbReference>
<dbReference type="RefSeq" id="WP_078423859.1">
    <property type="nucleotide sequence ID" value="NZ_CP017018.1"/>
</dbReference>
<keyword evidence="3" id="KW-0133">Cell shape</keyword>
<evidence type="ECO:0000313" key="7">
    <source>
        <dbReference type="Proteomes" id="UP000190868"/>
    </source>
</evidence>
<evidence type="ECO:0000256" key="3">
    <source>
        <dbReference type="ARBA" id="ARBA00022960"/>
    </source>
</evidence>
<reference evidence="7" key="1">
    <citation type="submission" date="2016-09" db="EMBL/GenBank/DDBJ databases">
        <title>Comparative genomics of the Campylobacter concisus group.</title>
        <authorList>
            <person name="Miller W.G."/>
            <person name="Yee E."/>
            <person name="Chapman M.H."/>
            <person name="Huynh S."/>
            <person name="Bono J.L."/>
            <person name="On S.L.W."/>
            <person name="StLeger J."/>
            <person name="Foster G."/>
            <person name="Parker C.T."/>
        </authorList>
    </citation>
    <scope>NUCLEOTIDE SEQUENCE [LARGE SCALE GENOMIC DNA]</scope>
    <source>
        <strain evidence="7">RM18021</strain>
    </source>
</reference>
<dbReference type="Gene3D" id="2.40.10.340">
    <property type="entry name" value="Rod shape-determining protein MreC, domain 1"/>
    <property type="match status" value="1"/>
</dbReference>
<keyword evidence="7" id="KW-1185">Reference proteome</keyword>
<dbReference type="Pfam" id="PF04085">
    <property type="entry name" value="MreC"/>
    <property type="match status" value="1"/>
</dbReference>
<dbReference type="Proteomes" id="UP000190868">
    <property type="component" value="Chromosome"/>
</dbReference>
<evidence type="ECO:0000313" key="6">
    <source>
        <dbReference type="EMBL" id="AQW88351.1"/>
    </source>
</evidence>
<feature type="domain" description="Rod shape-determining protein MreC beta-barrel core" evidence="5">
    <location>
        <begin position="154"/>
        <end position="247"/>
    </location>
</feature>
<accession>A0A1S6U9E3</accession>
<dbReference type="GeneID" id="56567159"/>
<dbReference type="AlphaFoldDB" id="A0A1S6U9E3"/>
<proteinExistence type="inferred from homology"/>
<dbReference type="InterPro" id="IPR042175">
    <property type="entry name" value="Cell/Rod_MreC_2"/>
</dbReference>